<comment type="subcellular location">
    <subcellularLocation>
        <location evidence="1">Cytoplasm</location>
    </subcellularLocation>
</comment>
<keyword evidence="2" id="KW-0963">Cytoplasm</keyword>
<dbReference type="EMBL" id="OU896715">
    <property type="protein sequence ID" value="CAG9825258.1"/>
    <property type="molecule type" value="Genomic_DNA"/>
</dbReference>
<dbReference type="Proteomes" id="UP001153737">
    <property type="component" value="Chromosome 9"/>
</dbReference>
<keyword evidence="3" id="KW-0694">RNA-binding</keyword>
<name>A0A9N9SMN2_PHACE</name>
<keyword evidence="7" id="KW-1185">Reference proteome</keyword>
<reference evidence="6" key="1">
    <citation type="submission" date="2022-01" db="EMBL/GenBank/DDBJ databases">
        <authorList>
            <person name="King R."/>
        </authorList>
    </citation>
    <scope>NUCLEOTIDE SEQUENCE</scope>
</reference>
<evidence type="ECO:0000256" key="1">
    <source>
        <dbReference type="ARBA" id="ARBA00004496"/>
    </source>
</evidence>
<dbReference type="InterPro" id="IPR007275">
    <property type="entry name" value="YTH_domain"/>
</dbReference>
<dbReference type="CDD" id="cd21134">
    <property type="entry name" value="YTH"/>
    <property type="match status" value="1"/>
</dbReference>
<dbReference type="GO" id="GO:0003729">
    <property type="term" value="F:mRNA binding"/>
    <property type="evidence" value="ECO:0007669"/>
    <property type="project" value="TreeGrafter"/>
</dbReference>
<organism evidence="6 7">
    <name type="scientific">Phaedon cochleariae</name>
    <name type="common">Mustard beetle</name>
    <dbReference type="NCBI Taxonomy" id="80249"/>
    <lineage>
        <taxon>Eukaryota</taxon>
        <taxon>Metazoa</taxon>
        <taxon>Ecdysozoa</taxon>
        <taxon>Arthropoda</taxon>
        <taxon>Hexapoda</taxon>
        <taxon>Insecta</taxon>
        <taxon>Pterygota</taxon>
        <taxon>Neoptera</taxon>
        <taxon>Endopterygota</taxon>
        <taxon>Coleoptera</taxon>
        <taxon>Polyphaga</taxon>
        <taxon>Cucujiformia</taxon>
        <taxon>Chrysomeloidea</taxon>
        <taxon>Chrysomelidae</taxon>
        <taxon>Chrysomelinae</taxon>
        <taxon>Chrysomelini</taxon>
        <taxon>Phaedon</taxon>
    </lineage>
</organism>
<dbReference type="Gene3D" id="3.10.590.10">
    <property type="entry name" value="ph1033 like domains"/>
    <property type="match status" value="1"/>
</dbReference>
<sequence>MSAGVSDQRMKGQGNQVSNGAKEQLGAGEGATGSEEFEPWRNQQQNTAAHNAYGASATISSATDIYNMSTAGYYGSGGTYPYQAYGVGDGTWSNGTDQMTFLSGYPHDSYSMDGMFGPSTTFSTPTAFTGQPSSFNYFHSNGDYNTWGSQLGGQRKYDDYYRDHQNMYTQAMPDSALKSVEQAMQNLDLKASMDSKESMGQPKKTTWASIASQPAKPQLSMPNQGLKKKGPGMPPGPIVPGKHNMDIGTWDTAKSIPPQLPMVGTAPPPPPPQKTPNIAPAAAPMAVRPGWNGPPPPPQQQQQVGRQGPPVSAPRPPPHHPMHQAYQQMGQPPPPPQAQHPPHHMQPQVGMPQGGHMQMDYPQGMMPPPMPMMVPSPVAAAAAAHHPVLDELKGKNNYNPPDFDLTAPHARFFVIKSYSEDDIHRSIKYEIWCSTEHGNKRLDQAFRERDADACIYLFFSVNGSGHFCGMAQMVSAVDYNSNSSVWSQDKWKGQFKVRWVYVKDVPNVQLRHIRLENNDNKPVTNSRDTQEVPHPKGVQVLRIMHSYRHSTSIFDDFVHYEKRQEEEDSRKAPPMKEPMHEGGGGRDHRDRGEHRGGRSHGHDRERGEREEGHRGGHRSNDHHGGHRDRGDNSRGRGGGRGGRN</sequence>
<dbReference type="PANTHER" id="PTHR12357:SF89">
    <property type="entry name" value="YTH DOMAIN-CONTAINING FAMILY PROTEIN"/>
    <property type="match status" value="1"/>
</dbReference>
<feature type="region of interest" description="Disordered" evidence="4">
    <location>
        <begin position="254"/>
        <end position="357"/>
    </location>
</feature>
<dbReference type="AlphaFoldDB" id="A0A9N9SMN2"/>
<evidence type="ECO:0000256" key="4">
    <source>
        <dbReference type="SAM" id="MobiDB-lite"/>
    </source>
</evidence>
<feature type="domain" description="YTH" evidence="5">
    <location>
        <begin position="410"/>
        <end position="544"/>
    </location>
</feature>
<proteinExistence type="predicted"/>
<dbReference type="GO" id="GO:1990247">
    <property type="term" value="F:N6-methyladenosine-containing RNA reader activity"/>
    <property type="evidence" value="ECO:0007669"/>
    <property type="project" value="TreeGrafter"/>
</dbReference>
<feature type="region of interest" description="Disordered" evidence="4">
    <location>
        <begin position="564"/>
        <end position="644"/>
    </location>
</feature>
<accession>A0A9N9SMN2</accession>
<feature type="region of interest" description="Disordered" evidence="4">
    <location>
        <begin position="214"/>
        <end position="240"/>
    </location>
</feature>
<evidence type="ECO:0000259" key="5">
    <source>
        <dbReference type="PROSITE" id="PS50882"/>
    </source>
</evidence>
<protein>
    <recommendedName>
        <fullName evidence="5">YTH domain-containing protein</fullName>
    </recommendedName>
</protein>
<gene>
    <name evidence="6" type="ORF">PHAECO_LOCUS12318</name>
</gene>
<evidence type="ECO:0000256" key="2">
    <source>
        <dbReference type="ARBA" id="ARBA00022490"/>
    </source>
</evidence>
<feature type="compositionally biased region" description="Basic and acidic residues" evidence="4">
    <location>
        <begin position="577"/>
        <end position="634"/>
    </location>
</feature>
<feature type="compositionally biased region" description="Low complexity" evidence="4">
    <location>
        <begin position="300"/>
        <end position="310"/>
    </location>
</feature>
<feature type="region of interest" description="Disordered" evidence="4">
    <location>
        <begin position="1"/>
        <end position="39"/>
    </location>
</feature>
<dbReference type="GO" id="GO:0061157">
    <property type="term" value="P:mRNA destabilization"/>
    <property type="evidence" value="ECO:0007669"/>
    <property type="project" value="TreeGrafter"/>
</dbReference>
<evidence type="ECO:0000313" key="6">
    <source>
        <dbReference type="EMBL" id="CAG9825258.1"/>
    </source>
</evidence>
<dbReference type="Pfam" id="PF04146">
    <property type="entry name" value="YTH"/>
    <property type="match status" value="1"/>
</dbReference>
<dbReference type="PROSITE" id="PS50882">
    <property type="entry name" value="YTH"/>
    <property type="match status" value="1"/>
</dbReference>
<dbReference type="GO" id="GO:0005737">
    <property type="term" value="C:cytoplasm"/>
    <property type="evidence" value="ECO:0007669"/>
    <property type="project" value="UniProtKB-SubCell"/>
</dbReference>
<dbReference type="FunFam" id="3.10.590.10:FF:000001">
    <property type="entry name" value="YTH domain family 1, isoform CRA_a"/>
    <property type="match status" value="1"/>
</dbReference>
<evidence type="ECO:0000256" key="3">
    <source>
        <dbReference type="ARBA" id="ARBA00022884"/>
    </source>
</evidence>
<dbReference type="PANTHER" id="PTHR12357">
    <property type="entry name" value="YTH YT521-B HOMOLOGY DOMAIN-CONTAINING"/>
    <property type="match status" value="1"/>
</dbReference>
<dbReference type="InterPro" id="IPR045168">
    <property type="entry name" value="YTH_prot"/>
</dbReference>
<reference evidence="6" key="2">
    <citation type="submission" date="2022-10" db="EMBL/GenBank/DDBJ databases">
        <authorList>
            <consortium name="ENA_rothamsted_submissions"/>
            <consortium name="culmorum"/>
            <person name="King R."/>
        </authorList>
    </citation>
    <scope>NUCLEOTIDE SEQUENCE</scope>
</reference>
<evidence type="ECO:0000313" key="7">
    <source>
        <dbReference type="Proteomes" id="UP001153737"/>
    </source>
</evidence>
<dbReference type="OrthoDB" id="306690at2759"/>
<feature type="compositionally biased region" description="Gly residues" evidence="4">
    <location>
        <begin position="635"/>
        <end position="644"/>
    </location>
</feature>